<dbReference type="Gene3D" id="3.80.10.10">
    <property type="entry name" value="Ribonuclease Inhibitor"/>
    <property type="match status" value="1"/>
</dbReference>
<keyword evidence="2" id="KW-1185">Reference proteome</keyword>
<organism evidence="1 2">
    <name type="scientific">Coniochaeta ligniaria NRRL 30616</name>
    <dbReference type="NCBI Taxonomy" id="1408157"/>
    <lineage>
        <taxon>Eukaryota</taxon>
        <taxon>Fungi</taxon>
        <taxon>Dikarya</taxon>
        <taxon>Ascomycota</taxon>
        <taxon>Pezizomycotina</taxon>
        <taxon>Sordariomycetes</taxon>
        <taxon>Sordariomycetidae</taxon>
        <taxon>Coniochaetales</taxon>
        <taxon>Coniochaetaceae</taxon>
        <taxon>Coniochaeta</taxon>
    </lineage>
</organism>
<dbReference type="EMBL" id="KV875097">
    <property type="protein sequence ID" value="OIW29317.1"/>
    <property type="molecule type" value="Genomic_DNA"/>
</dbReference>
<accession>A0A1J7IPM7</accession>
<sequence>MAAEFGGFPVEIVADIAERLDASHPPSLLAFAQTNKHHYTIASRFLFRTVRITLGDNEERQRLHTEVQKWDAILRRSDAFAYVRRLILYSADLEPEMPHNPYLALEPCERDDDPAHFQSFFDLYHNWYCATPSESTPVQDDDWQSLVHLVQQIGGLNDIFYACAAIFPITLLETLHAKLPRCRLHHFNFHLGDPAGDYERTLVTSPSLYSIGNLDHVSDRVGRALARRHAPNLKNVFVWPSSREIALRHSWQDENGDWESPTKGALEHVELDRGARDWGPVEPFSHFLIISKIPLDDFSALRILRLTSPVNYNTLPDPKSFSSLVTLALTCTEISMPTRYWTSALDFMRNIPQLTTLQLTAWSRTVSIVPGLSPNLRKLQVFTYPVQGANPLICDYIHKLATLCPLLEELAVETRRSRGNAAEVALYQALGRLPRLRYLRLTLDASPPPLVDVVDEDGNTIARDTSVEPWFDPWAAQYLRDGRTAGVPVNFQVTPNRRVLPPNFHPYRRGHLLDVFVNSAVDEALARSIFAVIDGTKRTIDQEEGQAREVLPLEQLDVAACNGINFPQYQQYYIPYEVLGPYLHDALAHRWLISRDVRYDARHVLHVRQLCHPYACQCIQRRTPPGWCDTWRQRRARGVGHETQKLLDKGGRVVEVWRHIWPNREDGRGWWEAWESWPLELGLGDQ</sequence>
<dbReference type="Proteomes" id="UP000182658">
    <property type="component" value="Unassembled WGS sequence"/>
</dbReference>
<dbReference type="InterPro" id="IPR032675">
    <property type="entry name" value="LRR_dom_sf"/>
</dbReference>
<evidence type="ECO:0000313" key="2">
    <source>
        <dbReference type="Proteomes" id="UP000182658"/>
    </source>
</evidence>
<dbReference type="STRING" id="1408157.A0A1J7IPM7"/>
<dbReference type="SUPFAM" id="SSF52047">
    <property type="entry name" value="RNI-like"/>
    <property type="match status" value="1"/>
</dbReference>
<protein>
    <recommendedName>
        <fullName evidence="3">F-box domain-containing protein</fullName>
    </recommendedName>
</protein>
<proteinExistence type="predicted"/>
<gene>
    <name evidence="1" type="ORF">CONLIGDRAFT_701351</name>
</gene>
<evidence type="ECO:0008006" key="3">
    <source>
        <dbReference type="Google" id="ProtNLM"/>
    </source>
</evidence>
<dbReference type="InParanoid" id="A0A1J7IPM7"/>
<dbReference type="OrthoDB" id="3945550at2759"/>
<evidence type="ECO:0000313" key="1">
    <source>
        <dbReference type="EMBL" id="OIW29317.1"/>
    </source>
</evidence>
<dbReference type="AlphaFoldDB" id="A0A1J7IPM7"/>
<name>A0A1J7IPM7_9PEZI</name>
<reference evidence="1 2" key="1">
    <citation type="submission" date="2016-10" db="EMBL/GenBank/DDBJ databases">
        <title>Draft genome sequence of Coniochaeta ligniaria NRRL30616, a lignocellulolytic fungus for bioabatement of inhibitors in plant biomass hydrolysates.</title>
        <authorList>
            <consortium name="DOE Joint Genome Institute"/>
            <person name="Jimenez D.J."/>
            <person name="Hector R.E."/>
            <person name="Riley R."/>
            <person name="Sun H."/>
            <person name="Grigoriev I.V."/>
            <person name="Van Elsas J.D."/>
            <person name="Nichols N.N."/>
        </authorList>
    </citation>
    <scope>NUCLEOTIDE SEQUENCE [LARGE SCALE GENOMIC DNA]</scope>
    <source>
        <strain evidence="1 2">NRRL 30616</strain>
    </source>
</reference>